<name>A0A1G6XB62_9PROT</name>
<dbReference type="GO" id="GO:0005886">
    <property type="term" value="C:plasma membrane"/>
    <property type="evidence" value="ECO:0007669"/>
    <property type="project" value="UniProtKB-SubCell"/>
</dbReference>
<evidence type="ECO:0000256" key="7">
    <source>
        <dbReference type="ARBA" id="ARBA00023136"/>
    </source>
</evidence>
<dbReference type="Pfam" id="PF13231">
    <property type="entry name" value="PMT_2"/>
    <property type="match status" value="1"/>
</dbReference>
<organism evidence="10 11">
    <name type="scientific">Rhodospira trueperi</name>
    <dbReference type="NCBI Taxonomy" id="69960"/>
    <lineage>
        <taxon>Bacteria</taxon>
        <taxon>Pseudomonadati</taxon>
        <taxon>Pseudomonadota</taxon>
        <taxon>Alphaproteobacteria</taxon>
        <taxon>Rhodospirillales</taxon>
        <taxon>Rhodospirillaceae</taxon>
        <taxon>Rhodospira</taxon>
    </lineage>
</organism>
<evidence type="ECO:0000256" key="1">
    <source>
        <dbReference type="ARBA" id="ARBA00004651"/>
    </source>
</evidence>
<accession>A0A1G6XB62</accession>
<feature type="transmembrane region" description="Helical" evidence="8">
    <location>
        <begin position="138"/>
        <end position="158"/>
    </location>
</feature>
<evidence type="ECO:0000256" key="5">
    <source>
        <dbReference type="ARBA" id="ARBA00022692"/>
    </source>
</evidence>
<keyword evidence="4 10" id="KW-0808">Transferase</keyword>
<dbReference type="InterPro" id="IPR038731">
    <property type="entry name" value="RgtA/B/C-like"/>
</dbReference>
<dbReference type="InterPro" id="IPR050297">
    <property type="entry name" value="LipidA_mod_glycosyltrf_83"/>
</dbReference>
<evidence type="ECO:0000256" key="8">
    <source>
        <dbReference type="SAM" id="Phobius"/>
    </source>
</evidence>
<dbReference type="STRING" id="69960.SAMN05421720_101409"/>
<keyword evidence="5 8" id="KW-0812">Transmembrane</keyword>
<proteinExistence type="predicted"/>
<evidence type="ECO:0000256" key="2">
    <source>
        <dbReference type="ARBA" id="ARBA00022475"/>
    </source>
</evidence>
<keyword evidence="7 8" id="KW-0472">Membrane</keyword>
<evidence type="ECO:0000313" key="10">
    <source>
        <dbReference type="EMBL" id="SDD74525.1"/>
    </source>
</evidence>
<dbReference type="RefSeq" id="WP_092781295.1">
    <property type="nucleotide sequence ID" value="NZ_FNAP01000001.1"/>
</dbReference>
<dbReference type="AlphaFoldDB" id="A0A1G6XB62"/>
<reference evidence="10 11" key="1">
    <citation type="submission" date="2016-10" db="EMBL/GenBank/DDBJ databases">
        <authorList>
            <person name="de Groot N.N."/>
        </authorList>
    </citation>
    <scope>NUCLEOTIDE SEQUENCE [LARGE SCALE GENOMIC DNA]</scope>
    <source>
        <strain evidence="10 11">ATCC 700224</strain>
    </source>
</reference>
<protein>
    <submittedName>
        <fullName evidence="10">Dolichyl-phosphate-mannose-protein mannosyltransferase</fullName>
    </submittedName>
</protein>
<comment type="subcellular location">
    <subcellularLocation>
        <location evidence="1">Cell membrane</location>
        <topology evidence="1">Multi-pass membrane protein</topology>
    </subcellularLocation>
</comment>
<keyword evidence="2" id="KW-1003">Cell membrane</keyword>
<evidence type="ECO:0000256" key="6">
    <source>
        <dbReference type="ARBA" id="ARBA00022989"/>
    </source>
</evidence>
<dbReference type="GO" id="GO:0016763">
    <property type="term" value="F:pentosyltransferase activity"/>
    <property type="evidence" value="ECO:0007669"/>
    <property type="project" value="TreeGrafter"/>
</dbReference>
<evidence type="ECO:0000313" key="11">
    <source>
        <dbReference type="Proteomes" id="UP000199412"/>
    </source>
</evidence>
<evidence type="ECO:0000259" key="9">
    <source>
        <dbReference type="Pfam" id="PF13231"/>
    </source>
</evidence>
<sequence>MHYSSREARAPVLDRLSAALSAPWPVAAIVVAVTLARIGFLMTEAVPPLTPTEAELWVMGRDPHPAWPGPGPLGPWLLGLLNWSCGAEASCLRLLGPLAQGLATWCVYQLGCSLFDRRTGFWCMMVHATLPVVFHDSVHIDAIALLAPPWALALLALGRTMSVEQHLTDWVALGVGIGVGVLIHPVMLVFIPLALLFLLFSETAPRLPWRPGPYVALLTALACAWPDIMWNAAHGWSGYEALLLALQDVTVPQAGIAAALGWQLGLAAVLLGPILALVAGWLTLRLPLEVARRTFRDFRARLLMLFSIPVLAMALAAALAGNDLATLIAPAVPALVVLVTAWLCVRDRMGWVRAMVGVNVLLIALVWRGPGLAQDAGWVVPSWLNAENSGLAWTAVGPWLESVAEAYPDHPLGVAGDDAALLSYHAETRGLHPRVVGSGSDSVGAFSGILVIPAALADAGGDIRARLSVTLPGGERREWAVVKVEQDTP</sequence>
<feature type="transmembrane region" description="Helical" evidence="8">
    <location>
        <begin position="327"/>
        <end position="345"/>
    </location>
</feature>
<feature type="transmembrane region" description="Helical" evidence="8">
    <location>
        <begin position="268"/>
        <end position="288"/>
    </location>
</feature>
<feature type="transmembrane region" description="Helical" evidence="8">
    <location>
        <begin position="170"/>
        <end position="200"/>
    </location>
</feature>
<dbReference type="Proteomes" id="UP000199412">
    <property type="component" value="Unassembled WGS sequence"/>
</dbReference>
<keyword evidence="3 10" id="KW-0328">Glycosyltransferase</keyword>
<dbReference type="PANTHER" id="PTHR33908">
    <property type="entry name" value="MANNOSYLTRANSFERASE YKCB-RELATED"/>
    <property type="match status" value="1"/>
</dbReference>
<feature type="domain" description="Glycosyltransferase RgtA/B/C/D-like" evidence="9">
    <location>
        <begin position="72"/>
        <end position="230"/>
    </location>
</feature>
<keyword evidence="6 8" id="KW-1133">Transmembrane helix</keyword>
<dbReference type="PANTHER" id="PTHR33908:SF11">
    <property type="entry name" value="MEMBRANE PROTEIN"/>
    <property type="match status" value="1"/>
</dbReference>
<evidence type="ECO:0000256" key="3">
    <source>
        <dbReference type="ARBA" id="ARBA00022676"/>
    </source>
</evidence>
<feature type="transmembrane region" description="Helical" evidence="8">
    <location>
        <begin position="300"/>
        <end position="321"/>
    </location>
</feature>
<gene>
    <name evidence="10" type="ORF">SAMN05421720_101409</name>
</gene>
<dbReference type="OrthoDB" id="9811222at2"/>
<dbReference type="GO" id="GO:0009103">
    <property type="term" value="P:lipopolysaccharide biosynthetic process"/>
    <property type="evidence" value="ECO:0007669"/>
    <property type="project" value="UniProtKB-ARBA"/>
</dbReference>
<dbReference type="EMBL" id="FNAP01000001">
    <property type="protein sequence ID" value="SDD74525.1"/>
    <property type="molecule type" value="Genomic_DNA"/>
</dbReference>
<keyword evidence="11" id="KW-1185">Reference proteome</keyword>
<evidence type="ECO:0000256" key="4">
    <source>
        <dbReference type="ARBA" id="ARBA00022679"/>
    </source>
</evidence>
<feature type="transmembrane region" description="Helical" evidence="8">
    <location>
        <begin position="21"/>
        <end position="42"/>
    </location>
</feature>